<name>A0A4Z1T624_GIAMU</name>
<feature type="compositionally biased region" description="Basic and acidic residues" evidence="1">
    <location>
        <begin position="11"/>
        <end position="21"/>
    </location>
</feature>
<feature type="compositionally biased region" description="Polar residues" evidence="1">
    <location>
        <begin position="522"/>
        <end position="541"/>
    </location>
</feature>
<dbReference type="AlphaFoldDB" id="A0A4Z1T624"/>
<feature type="compositionally biased region" description="Low complexity" evidence="1">
    <location>
        <begin position="444"/>
        <end position="461"/>
    </location>
</feature>
<sequence length="973" mass="110235">MQLASSQPPGRRRDNDPLTLEDLRYSKTQMRVAGRTPTQRKKAPYVSTVRAPVRALHPVHSNVFHSTTRRTPQRTRIAPYARYQNLDVLTRLWNTLNLPEGERAYAYRQLQRNKTLAQEYHRRLVLLISYKKQYEAALLKRNEIMRDLSRFLGKMRGSRSDLTYCLTRLRYITIKLGSLLNIARVLCQKPISLPSLTLLCPDASNWNTFLKSETFYNRTTTALLFTIFKFFGERTFQEVQNITNKYFDRCTKGKTYLEKCSILQPRDTDISYSCISKRSRLNLSAITCVPTGRTTPNESLAEEESYLAPEHGTHISDEDVSLYLLLGLEAEAVFDGDDLALKWNEFLLKRNGMYSWEDDEGEMIHYGKADWVPLLQPTNIRDMVVWEPMIQDDVAKMLNMLHKNHEEPVIIPVRDDVRPFETYFTSTHRGQRLFAHKTRRPGNVTRSRSKSSTKSSQVVKRCPSTPGTRKISLKASEEVFLRLSQPKHSRSNSTVKGAKPVSRAGTKRAQAPSIRNNPLLRSRSSAPSVLQLTATPCSTEHVQPHTPPPSLHIDNDETPNPSRAPAILPTISDRFYSTSPMATGPIVDISYFQEADSKDKGLSMLEVVETLMSILPRNPSPDFAMRRRCEDFVEVQQASSDTPMINYSPSAFGPSREPFSVSRTPIRELDTARSTMITRVQHRIPMHESPGQPGDACFADLWRQLDDELDYIPEVKEGAEVRPETPKNDLGGPTVEKGIVGPPSPELFISLQRNSTPTDPDSSVQTVIYNSETTVGSPSVSSVSGTLDFDSFYHAVDERTIISEVFKEIPSELSSISSSASVLSSSSTVAHLDPLERFNVPRVNLKKLQYKLDPDALRLQPSLIKFREAFLLLHRADPSSPDFDMVNDTLEPVLRHPSTSTDDGLSTFRDRYWDRSYVARKMGKLQRAAERRAQRKLYRLQRQQEKHRPRSAGAISHVSVGTPCPLLPLEGSG</sequence>
<accession>A0A4Z1T624</accession>
<dbReference type="EMBL" id="VDLU01000002">
    <property type="protein sequence ID" value="TNJ28587.1"/>
    <property type="molecule type" value="Genomic_DNA"/>
</dbReference>
<gene>
    <name evidence="2" type="ORF">GMRT_12751</name>
</gene>
<dbReference type="OrthoDB" id="10254306at2759"/>
<dbReference type="VEuPathDB" id="GiardiaDB:GMRT_12751"/>
<evidence type="ECO:0000313" key="3">
    <source>
        <dbReference type="Proteomes" id="UP000315496"/>
    </source>
</evidence>
<feature type="region of interest" description="Disordered" evidence="1">
    <location>
        <begin position="431"/>
        <end position="561"/>
    </location>
</feature>
<reference evidence="2 3" key="1">
    <citation type="submission" date="2019-05" db="EMBL/GenBank/DDBJ databases">
        <title>The compact genome of Giardia muris reveals important steps in the evolution of intestinal protozoan parasites.</title>
        <authorList>
            <person name="Xu F."/>
            <person name="Jimenez-Gonzalez A."/>
            <person name="Einarsson E."/>
            <person name="Astvaldsson A."/>
            <person name="Peirasmaki D."/>
            <person name="Eckmann L."/>
            <person name="Andersson J.O."/>
            <person name="Svard S.G."/>
            <person name="Jerlstrom-Hultqvist J."/>
        </authorList>
    </citation>
    <scope>NUCLEOTIDE SEQUENCE [LARGE SCALE GENOMIC DNA]</scope>
    <source>
        <strain evidence="2 3">Roberts-Thomson</strain>
    </source>
</reference>
<protein>
    <submittedName>
        <fullName evidence="2">Uncharacterized protein</fullName>
    </submittedName>
</protein>
<dbReference type="Proteomes" id="UP000315496">
    <property type="component" value="Chromosome 2"/>
</dbReference>
<evidence type="ECO:0000256" key="1">
    <source>
        <dbReference type="SAM" id="MobiDB-lite"/>
    </source>
</evidence>
<comment type="caution">
    <text evidence="2">The sequence shown here is derived from an EMBL/GenBank/DDBJ whole genome shotgun (WGS) entry which is preliminary data.</text>
</comment>
<feature type="region of interest" description="Disordered" evidence="1">
    <location>
        <begin position="1"/>
        <end position="21"/>
    </location>
</feature>
<evidence type="ECO:0000313" key="2">
    <source>
        <dbReference type="EMBL" id="TNJ28587.1"/>
    </source>
</evidence>
<organism evidence="2 3">
    <name type="scientific">Giardia muris</name>
    <dbReference type="NCBI Taxonomy" id="5742"/>
    <lineage>
        <taxon>Eukaryota</taxon>
        <taxon>Metamonada</taxon>
        <taxon>Diplomonadida</taxon>
        <taxon>Hexamitidae</taxon>
        <taxon>Giardiinae</taxon>
        <taxon>Giardia</taxon>
    </lineage>
</organism>
<proteinExistence type="predicted"/>
<feature type="compositionally biased region" description="Basic residues" evidence="1">
    <location>
        <begin position="431"/>
        <end position="440"/>
    </location>
</feature>
<keyword evidence="3" id="KW-1185">Reference proteome</keyword>